<evidence type="ECO:0000313" key="1">
    <source>
        <dbReference type="EMBL" id="ROW12773.1"/>
    </source>
</evidence>
<keyword evidence="2" id="KW-1185">Reference proteome</keyword>
<organism evidence="1 2">
    <name type="scientific">Cytospora schulzeri</name>
    <dbReference type="NCBI Taxonomy" id="448051"/>
    <lineage>
        <taxon>Eukaryota</taxon>
        <taxon>Fungi</taxon>
        <taxon>Dikarya</taxon>
        <taxon>Ascomycota</taxon>
        <taxon>Pezizomycotina</taxon>
        <taxon>Sordariomycetes</taxon>
        <taxon>Sordariomycetidae</taxon>
        <taxon>Diaporthales</taxon>
        <taxon>Cytosporaceae</taxon>
        <taxon>Cytospora</taxon>
    </lineage>
</organism>
<sequence length="103" mass="12004">MAEEEDPELSMFWEAPNQTSTISVYMVWPMRRFKRSLCIPGYSIEVQVETPEEAQRRRFSLFPPQIERACEPDEQARCQVPNEFKRVNESLDDSICNASQDGT</sequence>
<reference evidence="1 2" key="1">
    <citation type="submission" date="2015-09" db="EMBL/GenBank/DDBJ databases">
        <title>Host preference determinants of Valsa canker pathogens revealed by comparative genomics.</title>
        <authorList>
            <person name="Yin Z."/>
            <person name="Huang L."/>
        </authorList>
    </citation>
    <scope>NUCLEOTIDE SEQUENCE [LARGE SCALE GENOMIC DNA]</scope>
    <source>
        <strain evidence="1 2">03-1</strain>
    </source>
</reference>
<protein>
    <submittedName>
        <fullName evidence="1">Uncharacterized protein</fullName>
    </submittedName>
</protein>
<accession>A0A423XA66</accession>
<dbReference type="AlphaFoldDB" id="A0A423XA66"/>
<proteinExistence type="predicted"/>
<comment type="caution">
    <text evidence="1">The sequence shown here is derived from an EMBL/GenBank/DDBJ whole genome shotgun (WGS) entry which is preliminary data.</text>
</comment>
<dbReference type="EMBL" id="LKEA01000001">
    <property type="protein sequence ID" value="ROW12773.1"/>
    <property type="molecule type" value="Genomic_DNA"/>
</dbReference>
<name>A0A423XA66_9PEZI</name>
<dbReference type="Proteomes" id="UP000283895">
    <property type="component" value="Unassembled WGS sequence"/>
</dbReference>
<gene>
    <name evidence="1" type="ORF">VMCG_00417</name>
</gene>
<evidence type="ECO:0000313" key="2">
    <source>
        <dbReference type="Proteomes" id="UP000283895"/>
    </source>
</evidence>